<dbReference type="AlphaFoldDB" id="A0A841R6X8"/>
<dbReference type="Proteomes" id="UP000587760">
    <property type="component" value="Unassembled WGS sequence"/>
</dbReference>
<name>A0A841R6X8_9SPIO</name>
<organism evidence="1 2">
    <name type="scientific">Spirochaeta isovalerica</name>
    <dbReference type="NCBI Taxonomy" id="150"/>
    <lineage>
        <taxon>Bacteria</taxon>
        <taxon>Pseudomonadati</taxon>
        <taxon>Spirochaetota</taxon>
        <taxon>Spirochaetia</taxon>
        <taxon>Spirochaetales</taxon>
        <taxon>Spirochaetaceae</taxon>
        <taxon>Spirochaeta</taxon>
    </lineage>
</organism>
<gene>
    <name evidence="1" type="ORF">HNR50_000764</name>
</gene>
<dbReference type="EMBL" id="JACHGJ010000001">
    <property type="protein sequence ID" value="MBB6479131.1"/>
    <property type="molecule type" value="Genomic_DNA"/>
</dbReference>
<reference evidence="1 2" key="1">
    <citation type="submission" date="2020-08" db="EMBL/GenBank/DDBJ databases">
        <title>Genomic Encyclopedia of Type Strains, Phase IV (KMG-IV): sequencing the most valuable type-strain genomes for metagenomic binning, comparative biology and taxonomic classification.</title>
        <authorList>
            <person name="Goeker M."/>
        </authorList>
    </citation>
    <scope>NUCLEOTIDE SEQUENCE [LARGE SCALE GENOMIC DNA]</scope>
    <source>
        <strain evidence="1 2">DSM 2461</strain>
    </source>
</reference>
<protein>
    <submittedName>
        <fullName evidence="1">Uncharacterized protein</fullName>
    </submittedName>
</protein>
<accession>A0A841R6X8</accession>
<evidence type="ECO:0000313" key="2">
    <source>
        <dbReference type="Proteomes" id="UP000587760"/>
    </source>
</evidence>
<proteinExistence type="predicted"/>
<evidence type="ECO:0000313" key="1">
    <source>
        <dbReference type="EMBL" id="MBB6479131.1"/>
    </source>
</evidence>
<sequence length="99" mass="11643">MIDIAVQSQNDFIVAFTIKINREVQFRNPRFTGTDIIYLNAFQQLLFFVFIDIEDINISQFLILVNGCEIKFFFAFAVKIDEFDVFVILDLYTGEIHTF</sequence>
<comment type="caution">
    <text evidence="1">The sequence shown here is derived from an EMBL/GenBank/DDBJ whole genome shotgun (WGS) entry which is preliminary data.</text>
</comment>
<dbReference type="RefSeq" id="WP_184743985.1">
    <property type="nucleotide sequence ID" value="NZ_JACHGJ010000001.1"/>
</dbReference>
<keyword evidence="2" id="KW-1185">Reference proteome</keyword>